<protein>
    <submittedName>
        <fullName evidence="1">SCO2524 family protein</fullName>
    </submittedName>
</protein>
<reference evidence="2" key="1">
    <citation type="journal article" date="2019" name="Int. J. Syst. Evol. Microbiol.">
        <title>The Global Catalogue of Microorganisms (GCM) 10K type strain sequencing project: providing services to taxonomists for standard genome sequencing and annotation.</title>
        <authorList>
            <consortium name="The Broad Institute Genomics Platform"/>
            <consortium name="The Broad Institute Genome Sequencing Center for Infectious Disease"/>
            <person name="Wu L."/>
            <person name="Ma J."/>
        </authorList>
    </citation>
    <scope>NUCLEOTIDE SEQUENCE [LARGE SCALE GENOMIC DNA]</scope>
    <source>
        <strain evidence="2">JCM 9377</strain>
    </source>
</reference>
<gene>
    <name evidence="1" type="ORF">GCM10010468_34230</name>
</gene>
<dbReference type="Proteomes" id="UP001501237">
    <property type="component" value="Unassembled WGS sequence"/>
</dbReference>
<sequence>MRIQPREQLLSIWRAVVETSMREGRWTWGSEIPRNSISDAEQLLAIMYPATDVPIFRVDQPDQTADDVLGSLKLLGDELEIPQALTDILIEYIEHYTEDGTPYFSGGSYFQSPDPKKPPTEAQAALDVVDSFSMSVSLMLNTIGFVQVFRGSVRNTDLLEKLAHLESIASVRLTAAMVGLLRSFVVNVFTPESDEGKALIRSVNQYGDSPRHVVEDLYRELQGVRASVRDFTIGSGQTSELDNRNRLFEIGWSWGVVKDAPEIEAVTGIGKQRDGYAQSAPFLYFTVNALDGIADLFSSRTVVLRLLNEEQLRLSAALRLRWELTQRYWAIIATFGNDRWPLEDIPWKTTDGRESDYYSLLVTSMVVQELENRRASDADLSRLLRILEELAQRGRITRRASDADWGVRFHQPGSAMRLVGSEDIEGDDGERLLWQVTDYSAVILKRALKLAGMARSTEMRDALIEFGDTIWSHLSLRRIDGGDGKGLWDDPSKIFPHLLKPTRIPSASWYYTERIVECLVFATKLVNDRPPQSSALVSHARDLLNEANNLFDFEVMNSTIAARGPLRNELDQAQTMLDRAREVLYQRPGTSESLTLEVLRLLDKLEVARRKAEEGSG</sequence>
<evidence type="ECO:0000313" key="2">
    <source>
        <dbReference type="Proteomes" id="UP001501237"/>
    </source>
</evidence>
<proteinExistence type="predicted"/>
<comment type="caution">
    <text evidence="1">The sequence shown here is derived from an EMBL/GenBank/DDBJ whole genome shotgun (WGS) entry which is preliminary data.</text>
</comment>
<dbReference type="InterPro" id="IPR049777">
    <property type="entry name" value="SCO2524-like"/>
</dbReference>
<dbReference type="NCBIfam" id="NF040567">
    <property type="entry name" value="SCO2524_fam"/>
    <property type="match status" value="1"/>
</dbReference>
<accession>A0ABP6QBE8</accession>
<name>A0ABP6QBE8_9ACTN</name>
<dbReference type="RefSeq" id="WP_344829154.1">
    <property type="nucleotide sequence ID" value="NZ_BAAAUV010000007.1"/>
</dbReference>
<keyword evidence="2" id="KW-1185">Reference proteome</keyword>
<organism evidence="1 2">
    <name type="scientific">Actinocorallia longicatena</name>
    <dbReference type="NCBI Taxonomy" id="111803"/>
    <lineage>
        <taxon>Bacteria</taxon>
        <taxon>Bacillati</taxon>
        <taxon>Actinomycetota</taxon>
        <taxon>Actinomycetes</taxon>
        <taxon>Streptosporangiales</taxon>
        <taxon>Thermomonosporaceae</taxon>
        <taxon>Actinocorallia</taxon>
    </lineage>
</organism>
<evidence type="ECO:0000313" key="1">
    <source>
        <dbReference type="EMBL" id="GAA3213845.1"/>
    </source>
</evidence>
<dbReference type="EMBL" id="BAAAUV010000007">
    <property type="protein sequence ID" value="GAA3213845.1"/>
    <property type="molecule type" value="Genomic_DNA"/>
</dbReference>